<dbReference type="Gene3D" id="3.60.10.10">
    <property type="entry name" value="Endonuclease/exonuclease/phosphatase"/>
    <property type="match status" value="1"/>
</dbReference>
<keyword evidence="4" id="KW-1185">Reference proteome</keyword>
<dbReference type="Proteomes" id="UP001597034">
    <property type="component" value="Unassembled WGS sequence"/>
</dbReference>
<dbReference type="SUPFAM" id="SSF56219">
    <property type="entry name" value="DNase I-like"/>
    <property type="match status" value="1"/>
</dbReference>
<dbReference type="RefSeq" id="WP_256398454.1">
    <property type="nucleotide sequence ID" value="NZ_JANHJR010000001.1"/>
</dbReference>
<accession>A0ABD6DJ41</accession>
<reference evidence="3 4" key="1">
    <citation type="journal article" date="2019" name="Int. J. Syst. Evol. Microbiol.">
        <title>The Global Catalogue of Microorganisms (GCM) 10K type strain sequencing project: providing services to taxonomists for standard genome sequencing and annotation.</title>
        <authorList>
            <consortium name="The Broad Institute Genomics Platform"/>
            <consortium name="The Broad Institute Genome Sequencing Center for Infectious Disease"/>
            <person name="Wu L."/>
            <person name="Ma J."/>
        </authorList>
    </citation>
    <scope>NUCLEOTIDE SEQUENCE [LARGE SCALE GENOMIC DNA]</scope>
    <source>
        <strain evidence="3 4">CGMCC 1.10390</strain>
    </source>
</reference>
<dbReference type="InterPro" id="IPR037493">
    <property type="entry name" value="ExoIII-like"/>
</dbReference>
<feature type="compositionally biased region" description="Polar residues" evidence="1">
    <location>
        <begin position="278"/>
        <end position="298"/>
    </location>
</feature>
<feature type="region of interest" description="Disordered" evidence="1">
    <location>
        <begin position="278"/>
        <end position="310"/>
    </location>
</feature>
<dbReference type="EMBL" id="JBHUDO010000002">
    <property type="protein sequence ID" value="MFD1646022.1"/>
    <property type="molecule type" value="Genomic_DNA"/>
</dbReference>
<evidence type="ECO:0000313" key="3">
    <source>
        <dbReference type="EMBL" id="MFD1646022.1"/>
    </source>
</evidence>
<dbReference type="PANTHER" id="PTHR43250:SF2">
    <property type="entry name" value="EXODEOXYRIBONUCLEASE III"/>
    <property type="match status" value="1"/>
</dbReference>
<dbReference type="AlphaFoldDB" id="A0ABD6DJ41"/>
<feature type="domain" description="Endonuclease/exonuclease/phosphatase" evidence="2">
    <location>
        <begin position="13"/>
        <end position="254"/>
    </location>
</feature>
<sequence>MSNRTSDNQLKLITWNLERASITRFKNQLESIQKRSPDIIALQEVGVKASRQPHQILREHGFEYTAHSHDLRFDDPGNSSGCAFASRWPFRVLPPETFEMPYKHQALSAEFFTPFGRMEGHTVHVLPGSQFGEEKTEMFDAIYERLAQENPPDYRFLCGDFNSPKEESYDGEVTVWGSDEDWISSERSVMVDLADYDLTDAYRDVNGYGDDAYSWVAKNRGNEFPRRFDHVFASEQLNATEAAYLHEYDDLSDHTPLEVVFTPKDGLHEDADEIERSTYTSPAGESEDSSTPSTSQNPLDYDEDVRMDDPDANYRRGRFKVGWNKAIDGDGMDDEVLNQLTWENLGWRLGKLFGETSEELQEELYEWCVKQQTE</sequence>
<organism evidence="3 4">
    <name type="scientific">Haloarchaeobius litoreus</name>
    <dbReference type="NCBI Taxonomy" id="755306"/>
    <lineage>
        <taxon>Archaea</taxon>
        <taxon>Methanobacteriati</taxon>
        <taxon>Methanobacteriota</taxon>
        <taxon>Stenosarchaea group</taxon>
        <taxon>Halobacteria</taxon>
        <taxon>Halobacteriales</taxon>
        <taxon>Halorubellaceae</taxon>
        <taxon>Haloarchaeobius</taxon>
    </lineage>
</organism>
<evidence type="ECO:0000313" key="4">
    <source>
        <dbReference type="Proteomes" id="UP001597034"/>
    </source>
</evidence>
<dbReference type="InterPro" id="IPR005135">
    <property type="entry name" value="Endo/exonuclease/phosphatase"/>
</dbReference>
<keyword evidence="3" id="KW-0378">Hydrolase</keyword>
<dbReference type="GO" id="GO:0004519">
    <property type="term" value="F:endonuclease activity"/>
    <property type="evidence" value="ECO:0007669"/>
    <property type="project" value="UniProtKB-KW"/>
</dbReference>
<evidence type="ECO:0000256" key="1">
    <source>
        <dbReference type="SAM" id="MobiDB-lite"/>
    </source>
</evidence>
<protein>
    <submittedName>
        <fullName evidence="3">Endonuclease/exonuclease/phosphatase family protein</fullName>
    </submittedName>
</protein>
<comment type="caution">
    <text evidence="3">The sequence shown here is derived from an EMBL/GenBank/DDBJ whole genome shotgun (WGS) entry which is preliminary data.</text>
</comment>
<dbReference type="Pfam" id="PF03372">
    <property type="entry name" value="Exo_endo_phos"/>
    <property type="match status" value="1"/>
</dbReference>
<keyword evidence="3" id="KW-0540">Nuclease</keyword>
<evidence type="ECO:0000259" key="2">
    <source>
        <dbReference type="Pfam" id="PF03372"/>
    </source>
</evidence>
<keyword evidence="3" id="KW-0255">Endonuclease</keyword>
<name>A0ABD6DJ41_9EURY</name>
<proteinExistence type="predicted"/>
<gene>
    <name evidence="3" type="ORF">ACFSBL_10040</name>
</gene>
<dbReference type="PANTHER" id="PTHR43250">
    <property type="entry name" value="EXODEOXYRIBONUCLEASE III"/>
    <property type="match status" value="1"/>
</dbReference>
<dbReference type="InterPro" id="IPR036691">
    <property type="entry name" value="Endo/exonu/phosph_ase_sf"/>
</dbReference>